<dbReference type="KEGG" id="pspi:PS2015_530"/>
<dbReference type="Pfam" id="PF07690">
    <property type="entry name" value="MFS_1"/>
    <property type="match status" value="1"/>
</dbReference>
<feature type="transmembrane region" description="Helical" evidence="6">
    <location>
        <begin position="140"/>
        <end position="158"/>
    </location>
</feature>
<dbReference type="CDD" id="cd17355">
    <property type="entry name" value="MFS_YcxA_like"/>
    <property type="match status" value="1"/>
</dbReference>
<keyword evidence="9" id="KW-1185">Reference proteome</keyword>
<gene>
    <name evidence="8" type="ORF">PS2015_530</name>
</gene>
<comment type="subcellular location">
    <subcellularLocation>
        <location evidence="1">Membrane</location>
        <topology evidence="1">Multi-pass membrane protein</topology>
    </subcellularLocation>
</comment>
<evidence type="ECO:0000256" key="1">
    <source>
        <dbReference type="ARBA" id="ARBA00004141"/>
    </source>
</evidence>
<feature type="transmembrane region" description="Helical" evidence="6">
    <location>
        <begin position="170"/>
        <end position="189"/>
    </location>
</feature>
<evidence type="ECO:0000313" key="9">
    <source>
        <dbReference type="Proteomes" id="UP000065641"/>
    </source>
</evidence>
<feature type="transmembrane region" description="Helical" evidence="6">
    <location>
        <begin position="365"/>
        <end position="384"/>
    </location>
</feature>
<evidence type="ECO:0000256" key="4">
    <source>
        <dbReference type="ARBA" id="ARBA00022989"/>
    </source>
</evidence>
<feature type="transmembrane region" description="Helical" evidence="6">
    <location>
        <begin position="300"/>
        <end position="319"/>
    </location>
</feature>
<dbReference type="InterPro" id="IPR052983">
    <property type="entry name" value="MFS_Riboflavin_Transporter"/>
</dbReference>
<dbReference type="InterPro" id="IPR011701">
    <property type="entry name" value="MFS"/>
</dbReference>
<feature type="transmembrane region" description="Helical" evidence="6">
    <location>
        <begin position="325"/>
        <end position="344"/>
    </location>
</feature>
<evidence type="ECO:0000256" key="3">
    <source>
        <dbReference type="ARBA" id="ARBA00022692"/>
    </source>
</evidence>
<accession>A0A0S2KA22</accession>
<dbReference type="SUPFAM" id="SSF103473">
    <property type="entry name" value="MFS general substrate transporter"/>
    <property type="match status" value="1"/>
</dbReference>
<sequence>MPDKPPLYYGYWIILAAFVTQFVAIGMQNYVIGPFTTPMIDEFGWTRAEFTSARSIGQMVAAFTGFFIGAGVDRFGGRPFILIGMIVLSVALFSLGSVQSLSQWIIINGVALTIGSAMIGNLVVNVTLGKWFVVQRGRAVALAAMGISLSGVLLPPVTTWLVDVFGWREAWHVLGIAAALLIFPAALVIRRSPEDYGMNPDGRSAEQMATELGDMARMDYATSMTRRQAMRTGRFYTLVVAFGLFQISITVMLLQTVPFMTDAGYSRLVAASMISLTSIPAFISKPFWGILIDRYSARPLAAIGAGITGFSLIIIVLAVQVKNDLLVYAAFLLMGVGWGGLVPLQEVIWATFFGRRYLGSVRATAMPFTFALTALGPIMAAAYYDRAGNYDNAFLVMACCNLVAAVVLMLISDKRPARSEH</sequence>
<feature type="transmembrane region" description="Helical" evidence="6">
    <location>
        <begin position="52"/>
        <end position="72"/>
    </location>
</feature>
<feature type="transmembrane region" description="Helical" evidence="6">
    <location>
        <begin position="235"/>
        <end position="256"/>
    </location>
</feature>
<dbReference type="EMBL" id="CP013189">
    <property type="protein sequence ID" value="ALO45216.1"/>
    <property type="molecule type" value="Genomic_DNA"/>
</dbReference>
<keyword evidence="3 6" id="KW-0812">Transmembrane</keyword>
<reference evidence="8 9" key="1">
    <citation type="submission" date="2015-11" db="EMBL/GenBank/DDBJ databases">
        <authorList>
            <person name="Zhang Y."/>
            <person name="Guo Z."/>
        </authorList>
    </citation>
    <scope>NUCLEOTIDE SEQUENCE [LARGE SCALE GENOMIC DNA]</scope>
    <source>
        <strain evidence="8 9">KCTC 32221</strain>
    </source>
</reference>
<keyword evidence="2" id="KW-0813">Transport</keyword>
<feature type="transmembrane region" description="Helical" evidence="6">
    <location>
        <begin position="390"/>
        <end position="411"/>
    </location>
</feature>
<dbReference type="PANTHER" id="PTHR43385:SF1">
    <property type="entry name" value="RIBOFLAVIN TRANSPORTER RIBJ"/>
    <property type="match status" value="1"/>
</dbReference>
<feature type="transmembrane region" description="Helical" evidence="6">
    <location>
        <begin position="268"/>
        <end position="288"/>
    </location>
</feature>
<evidence type="ECO:0000256" key="6">
    <source>
        <dbReference type="SAM" id="Phobius"/>
    </source>
</evidence>
<evidence type="ECO:0000259" key="7">
    <source>
        <dbReference type="PROSITE" id="PS50850"/>
    </source>
</evidence>
<dbReference type="InterPro" id="IPR036259">
    <property type="entry name" value="MFS_trans_sf"/>
</dbReference>
<keyword evidence="4 6" id="KW-1133">Transmembrane helix</keyword>
<feature type="transmembrane region" description="Helical" evidence="6">
    <location>
        <begin position="79"/>
        <end position="98"/>
    </location>
</feature>
<proteinExistence type="predicted"/>
<feature type="domain" description="Major facilitator superfamily (MFS) profile" evidence="7">
    <location>
        <begin position="14"/>
        <end position="416"/>
    </location>
</feature>
<evidence type="ECO:0000256" key="5">
    <source>
        <dbReference type="ARBA" id="ARBA00023136"/>
    </source>
</evidence>
<dbReference type="Proteomes" id="UP000065641">
    <property type="component" value="Chromosome"/>
</dbReference>
<dbReference type="RefSeq" id="WP_058020707.1">
    <property type="nucleotide sequence ID" value="NZ_CP013189.1"/>
</dbReference>
<dbReference type="GO" id="GO:0022857">
    <property type="term" value="F:transmembrane transporter activity"/>
    <property type="evidence" value="ECO:0007669"/>
    <property type="project" value="InterPro"/>
</dbReference>
<dbReference type="Gene3D" id="1.20.1250.20">
    <property type="entry name" value="MFS general substrate transporter like domains"/>
    <property type="match status" value="2"/>
</dbReference>
<name>A0A0S2KA22_9GAMM</name>
<dbReference type="STRING" id="1249552.PS2015_530"/>
<dbReference type="PANTHER" id="PTHR43385">
    <property type="entry name" value="RIBOFLAVIN TRANSPORTER RIBJ"/>
    <property type="match status" value="1"/>
</dbReference>
<dbReference type="GO" id="GO:0016020">
    <property type="term" value="C:membrane"/>
    <property type="evidence" value="ECO:0007669"/>
    <property type="project" value="UniProtKB-SubCell"/>
</dbReference>
<evidence type="ECO:0000313" key="8">
    <source>
        <dbReference type="EMBL" id="ALO45216.1"/>
    </source>
</evidence>
<dbReference type="InterPro" id="IPR020846">
    <property type="entry name" value="MFS_dom"/>
</dbReference>
<dbReference type="OrthoDB" id="3199327at2"/>
<feature type="transmembrane region" description="Helical" evidence="6">
    <location>
        <begin position="104"/>
        <end position="128"/>
    </location>
</feature>
<keyword evidence="5 6" id="KW-0472">Membrane</keyword>
<dbReference type="PROSITE" id="PS50850">
    <property type="entry name" value="MFS"/>
    <property type="match status" value="1"/>
</dbReference>
<organism evidence="8 9">
    <name type="scientific">Pseudohongiella spirulinae</name>
    <dbReference type="NCBI Taxonomy" id="1249552"/>
    <lineage>
        <taxon>Bacteria</taxon>
        <taxon>Pseudomonadati</taxon>
        <taxon>Pseudomonadota</taxon>
        <taxon>Gammaproteobacteria</taxon>
        <taxon>Pseudomonadales</taxon>
        <taxon>Pseudohongiellaceae</taxon>
        <taxon>Pseudohongiella</taxon>
    </lineage>
</organism>
<dbReference type="AlphaFoldDB" id="A0A0S2KA22"/>
<evidence type="ECO:0000256" key="2">
    <source>
        <dbReference type="ARBA" id="ARBA00022448"/>
    </source>
</evidence>
<feature type="transmembrane region" description="Helical" evidence="6">
    <location>
        <begin position="7"/>
        <end position="32"/>
    </location>
</feature>
<protein>
    <recommendedName>
        <fullName evidence="7">Major facilitator superfamily (MFS) profile domain-containing protein</fullName>
    </recommendedName>
</protein>